<dbReference type="AlphaFoldDB" id="A0A8H6C6M0"/>
<dbReference type="GeneID" id="59335072"/>
<dbReference type="PANTHER" id="PTHR37543">
    <property type="entry name" value="CCCH ZINC FINGER DNA BINDING PROTEIN (AFU_ORTHOLOGUE AFUA_5G12760)"/>
    <property type="match status" value="1"/>
</dbReference>
<protein>
    <recommendedName>
        <fullName evidence="1">DUF7923 domain-containing protein</fullName>
    </recommendedName>
</protein>
<sequence>MASKDKDLSLVDYRQRLIYFKDADAERNKSERGQRRILQSRVEDLEALTVSRSGRFKGGPANREPFLKSPGFILVLIDADADDYAFHEKFLSRNEAGGRDAADELQARTKDYVKNIKLDAENTDITVRAYADLKSLRSACVRNGRMKESSSMSLFAHGLN</sequence>
<dbReference type="InterPro" id="IPR057683">
    <property type="entry name" value="DUF7923"/>
</dbReference>
<evidence type="ECO:0000313" key="2">
    <source>
        <dbReference type="EMBL" id="KAF6217569.1"/>
    </source>
</evidence>
<dbReference type="Pfam" id="PF25540">
    <property type="entry name" value="DUF7923"/>
    <property type="match status" value="1"/>
</dbReference>
<accession>A0A8H6C6M0</accession>
<name>A0A8H6C6M0_9LECA</name>
<evidence type="ECO:0000259" key="1">
    <source>
        <dbReference type="Pfam" id="PF25540"/>
    </source>
</evidence>
<gene>
    <name evidence="2" type="ORF">HO133_006671</name>
</gene>
<organism evidence="2 3">
    <name type="scientific">Letharia lupina</name>
    <dbReference type="NCBI Taxonomy" id="560253"/>
    <lineage>
        <taxon>Eukaryota</taxon>
        <taxon>Fungi</taxon>
        <taxon>Dikarya</taxon>
        <taxon>Ascomycota</taxon>
        <taxon>Pezizomycotina</taxon>
        <taxon>Lecanoromycetes</taxon>
        <taxon>OSLEUM clade</taxon>
        <taxon>Lecanoromycetidae</taxon>
        <taxon>Lecanorales</taxon>
        <taxon>Lecanorineae</taxon>
        <taxon>Parmeliaceae</taxon>
        <taxon>Letharia</taxon>
    </lineage>
</organism>
<reference evidence="2 3" key="1">
    <citation type="journal article" date="2020" name="Genomics">
        <title>Complete, high-quality genomes from long-read metagenomic sequencing of two wolf lichen thalli reveals enigmatic genome architecture.</title>
        <authorList>
            <person name="McKenzie S.K."/>
            <person name="Walston R.F."/>
            <person name="Allen J.L."/>
        </authorList>
    </citation>
    <scope>NUCLEOTIDE SEQUENCE [LARGE SCALE GENOMIC DNA]</scope>
    <source>
        <strain evidence="2">WasteWater1</strain>
    </source>
</reference>
<keyword evidence="3" id="KW-1185">Reference proteome</keyword>
<dbReference type="RefSeq" id="XP_037147004.1">
    <property type="nucleotide sequence ID" value="XM_037297568.1"/>
</dbReference>
<proteinExistence type="predicted"/>
<comment type="caution">
    <text evidence="2">The sequence shown here is derived from an EMBL/GenBank/DDBJ whole genome shotgun (WGS) entry which is preliminary data.</text>
</comment>
<feature type="domain" description="DUF7923" evidence="1">
    <location>
        <begin position="71"/>
        <end position="160"/>
    </location>
</feature>
<dbReference type="EMBL" id="JACCJB010000026">
    <property type="protein sequence ID" value="KAF6217569.1"/>
    <property type="molecule type" value="Genomic_DNA"/>
</dbReference>
<evidence type="ECO:0000313" key="3">
    <source>
        <dbReference type="Proteomes" id="UP000593566"/>
    </source>
</evidence>
<dbReference type="PANTHER" id="PTHR37543:SF1">
    <property type="entry name" value="CCCH ZINC FINGER DNA BINDING PROTEIN (AFU_ORTHOLOGUE AFUA_5G12760)"/>
    <property type="match status" value="1"/>
</dbReference>
<dbReference type="Proteomes" id="UP000593566">
    <property type="component" value="Unassembled WGS sequence"/>
</dbReference>